<gene>
    <name evidence="2" type="ORF">BDP27DRAFT_1403026</name>
</gene>
<name>A0A9P5PT13_9AGAR</name>
<feature type="region of interest" description="Disordered" evidence="1">
    <location>
        <begin position="204"/>
        <end position="224"/>
    </location>
</feature>
<protein>
    <submittedName>
        <fullName evidence="2">Uncharacterized protein</fullName>
    </submittedName>
</protein>
<organism evidence="2 3">
    <name type="scientific">Rhodocollybia butyracea</name>
    <dbReference type="NCBI Taxonomy" id="206335"/>
    <lineage>
        <taxon>Eukaryota</taxon>
        <taxon>Fungi</taxon>
        <taxon>Dikarya</taxon>
        <taxon>Basidiomycota</taxon>
        <taxon>Agaricomycotina</taxon>
        <taxon>Agaricomycetes</taxon>
        <taxon>Agaricomycetidae</taxon>
        <taxon>Agaricales</taxon>
        <taxon>Marasmiineae</taxon>
        <taxon>Omphalotaceae</taxon>
        <taxon>Rhodocollybia</taxon>
    </lineage>
</organism>
<evidence type="ECO:0000313" key="3">
    <source>
        <dbReference type="Proteomes" id="UP000772434"/>
    </source>
</evidence>
<feature type="compositionally biased region" description="Basic and acidic residues" evidence="1">
    <location>
        <begin position="106"/>
        <end position="129"/>
    </location>
</feature>
<dbReference type="EMBL" id="JADNRY010000057">
    <property type="protein sequence ID" value="KAF9068814.1"/>
    <property type="molecule type" value="Genomic_DNA"/>
</dbReference>
<proteinExistence type="predicted"/>
<keyword evidence="3" id="KW-1185">Reference proteome</keyword>
<accession>A0A9P5PT13</accession>
<sequence length="255" mass="27978">MARTLYQSIVWPIIDFHKTSIGNPSRHRLILSGHFGIARTLLSNTRRNRWESEVCIPSGLTNLAQRPLLLGNTHAVLAVANKSVAHGTIRAIGYRDRGKINNNNNEIRRVQASEEDEGRRRKAEQDAVKESATYSHKSMAEANRNHNGIKDKKGPLKRHKVGVLIGEVGAEYDKGRVVNITNLRSACVNHAITQKVVASLAPMASASTGSSGSDCCVGNDSSDQTRLRGESTEFIEETAKSVSIEVKESIASKIW</sequence>
<evidence type="ECO:0000313" key="2">
    <source>
        <dbReference type="EMBL" id="KAF9068814.1"/>
    </source>
</evidence>
<dbReference type="AlphaFoldDB" id="A0A9P5PT13"/>
<evidence type="ECO:0000256" key="1">
    <source>
        <dbReference type="SAM" id="MobiDB-lite"/>
    </source>
</evidence>
<feature type="region of interest" description="Disordered" evidence="1">
    <location>
        <begin position="103"/>
        <end position="137"/>
    </location>
</feature>
<dbReference type="Proteomes" id="UP000772434">
    <property type="component" value="Unassembled WGS sequence"/>
</dbReference>
<comment type="caution">
    <text evidence="2">The sequence shown here is derived from an EMBL/GenBank/DDBJ whole genome shotgun (WGS) entry which is preliminary data.</text>
</comment>
<reference evidence="2" key="1">
    <citation type="submission" date="2020-11" db="EMBL/GenBank/DDBJ databases">
        <authorList>
            <consortium name="DOE Joint Genome Institute"/>
            <person name="Ahrendt S."/>
            <person name="Riley R."/>
            <person name="Andreopoulos W."/>
            <person name="Labutti K."/>
            <person name="Pangilinan J."/>
            <person name="Ruiz-Duenas F.J."/>
            <person name="Barrasa J.M."/>
            <person name="Sanchez-Garcia M."/>
            <person name="Camarero S."/>
            <person name="Miyauchi S."/>
            <person name="Serrano A."/>
            <person name="Linde D."/>
            <person name="Babiker R."/>
            <person name="Drula E."/>
            <person name="Ayuso-Fernandez I."/>
            <person name="Pacheco R."/>
            <person name="Padilla G."/>
            <person name="Ferreira P."/>
            <person name="Barriuso J."/>
            <person name="Kellner H."/>
            <person name="Castanera R."/>
            <person name="Alfaro M."/>
            <person name="Ramirez L."/>
            <person name="Pisabarro A.G."/>
            <person name="Kuo A."/>
            <person name="Tritt A."/>
            <person name="Lipzen A."/>
            <person name="He G."/>
            <person name="Yan M."/>
            <person name="Ng V."/>
            <person name="Cullen D."/>
            <person name="Martin F."/>
            <person name="Rosso M.-N."/>
            <person name="Henrissat B."/>
            <person name="Hibbett D."/>
            <person name="Martinez A.T."/>
            <person name="Grigoriev I.V."/>
        </authorList>
    </citation>
    <scope>NUCLEOTIDE SEQUENCE</scope>
    <source>
        <strain evidence="2">AH 40177</strain>
    </source>
</reference>
<feature type="compositionally biased region" description="Polar residues" evidence="1">
    <location>
        <begin position="205"/>
        <end position="222"/>
    </location>
</feature>